<dbReference type="RefSeq" id="WP_107856862.1">
    <property type="nucleotide sequence ID" value="NZ_CP060705.1"/>
</dbReference>
<sequence length="151" mass="17274">MKKIVFLALILSLAFSFDIDDYDRGNEAINAGDYATAYEIFYDGCEQKDVLSCEALGDMFVNEEINEQMDNDLKKHSNIELGVSYFMKSCDLGYQNACDDVLSLKDDLNITLPSGVYENAKARYDELFEEFKEQEANKTVEEEEPKERGKK</sequence>
<evidence type="ECO:0008006" key="4">
    <source>
        <dbReference type="Google" id="ProtNLM"/>
    </source>
</evidence>
<evidence type="ECO:0000256" key="1">
    <source>
        <dbReference type="SAM" id="Coils"/>
    </source>
</evidence>
<dbReference type="InterPro" id="IPR011990">
    <property type="entry name" value="TPR-like_helical_dom_sf"/>
</dbReference>
<dbReference type="Gene3D" id="1.25.40.10">
    <property type="entry name" value="Tetratricopeptide repeat domain"/>
    <property type="match status" value="1"/>
</dbReference>
<accession>A0A7S9RRG1</accession>
<dbReference type="SUPFAM" id="SSF81901">
    <property type="entry name" value="HCP-like"/>
    <property type="match status" value="1"/>
</dbReference>
<dbReference type="Proteomes" id="UP000594707">
    <property type="component" value="Chromosome"/>
</dbReference>
<organism evidence="2 3">
    <name type="scientific">Campylobacter concisus</name>
    <dbReference type="NCBI Taxonomy" id="199"/>
    <lineage>
        <taxon>Bacteria</taxon>
        <taxon>Pseudomonadati</taxon>
        <taxon>Campylobacterota</taxon>
        <taxon>Epsilonproteobacteria</taxon>
        <taxon>Campylobacterales</taxon>
        <taxon>Campylobacteraceae</taxon>
        <taxon>Campylobacter</taxon>
    </lineage>
</organism>
<dbReference type="AlphaFoldDB" id="A0A7S9RRG1"/>
<protein>
    <recommendedName>
        <fullName evidence="4">Beta-lactamase</fullName>
    </recommendedName>
</protein>
<feature type="coiled-coil region" evidence="1">
    <location>
        <begin position="117"/>
        <end position="144"/>
    </location>
</feature>
<name>A0A7S9RRG1_9BACT</name>
<gene>
    <name evidence="2" type="ORF">CVT08_04540</name>
</gene>
<reference evidence="2 3" key="1">
    <citation type="journal article" date="2018" name="Emerg. Microbes Infect.">
        <title>Genomic analysis of oral Campylobacter concisus strains identified a potential bacterial molecular marker associated with active Crohn's disease.</title>
        <authorList>
            <person name="Liu F."/>
            <person name="Ma R."/>
            <person name="Tay C.Y.A."/>
            <person name="Octavia S."/>
            <person name="Lan R."/>
            <person name="Chung H.K.L."/>
            <person name="Riordan S.M."/>
            <person name="Grimm M.C."/>
            <person name="Leong R.W."/>
            <person name="Tanaka M.M."/>
            <person name="Connor S."/>
            <person name="Zhang L."/>
        </authorList>
    </citation>
    <scope>NUCLEOTIDE SEQUENCE [LARGE SCALE GENOMIC DNA]</scope>
    <source>
        <strain evidence="2 3">P13UCO-S1</strain>
    </source>
</reference>
<keyword evidence="1" id="KW-0175">Coiled coil</keyword>
<evidence type="ECO:0000313" key="3">
    <source>
        <dbReference type="Proteomes" id="UP000594707"/>
    </source>
</evidence>
<evidence type="ECO:0000313" key="2">
    <source>
        <dbReference type="EMBL" id="QPH96558.1"/>
    </source>
</evidence>
<proteinExistence type="predicted"/>
<dbReference type="EMBL" id="CP060705">
    <property type="protein sequence ID" value="QPH96558.1"/>
    <property type="molecule type" value="Genomic_DNA"/>
</dbReference>